<sequence length="49" mass="5154">MMQGLAVAAAVLGTAQRSGQILHAAEVPERSYTNCFDGDTAVTTTIVMR</sequence>
<comment type="caution">
    <text evidence="1">The sequence shown here is derived from an EMBL/GenBank/DDBJ whole genome shotgun (WGS) entry which is preliminary data.</text>
</comment>
<dbReference type="EMBL" id="CAPB01000035">
    <property type="protein sequence ID" value="CCO94968.1"/>
    <property type="molecule type" value="Genomic_DNA"/>
</dbReference>
<reference evidence="1 2" key="2">
    <citation type="submission" date="2013-04" db="EMBL/GenBank/DDBJ databases">
        <title>Comparative genomics of 12 strains of Erwinia amylovora identifies a pan-genome with a large conserved core and provides insights into host specificity.</title>
        <authorList>
            <person name="Mann R.A."/>
            <person name="Smits T.H.M."/>
            <person name="Buehlmann A."/>
            <person name="Blom J."/>
            <person name="Goesmann A."/>
            <person name="Frey J.E."/>
            <person name="Plummer K.M."/>
            <person name="Beer S.V."/>
            <person name="Luck J."/>
            <person name="Duffy B."/>
            <person name="Rodoni B."/>
        </authorList>
    </citation>
    <scope>NUCLEOTIDE SEQUENCE [LARGE SCALE GENOMIC DNA]</scope>
    <source>
        <strain evidence="2">CFBP 1232</strain>
    </source>
</reference>
<evidence type="ECO:0000313" key="1">
    <source>
        <dbReference type="EMBL" id="CCO94968.1"/>
    </source>
</evidence>
<dbReference type="AlphaFoldDB" id="A0A830ZY02"/>
<evidence type="ECO:0000313" key="2">
    <source>
        <dbReference type="Proteomes" id="UP000013111"/>
    </source>
</evidence>
<accession>A0A830ZY02</accession>
<name>A0A830ZY02_ERWAM</name>
<dbReference type="Proteomes" id="UP000013111">
    <property type="component" value="Unassembled WGS sequence"/>
</dbReference>
<reference evidence="1 2" key="1">
    <citation type="submission" date="2012-11" db="EMBL/GenBank/DDBJ databases">
        <authorList>
            <person name="Linke B."/>
        </authorList>
    </citation>
    <scope>NUCLEOTIDE SEQUENCE [LARGE SCALE GENOMIC DNA]</scope>
    <source>
        <strain evidence="2">CFBP 1232</strain>
    </source>
</reference>
<protein>
    <submittedName>
        <fullName evidence="1">Uncharacterized protein</fullName>
    </submittedName>
</protein>
<proteinExistence type="predicted"/>
<gene>
    <name evidence="1" type="ORF">BN437_3058</name>
</gene>
<organism evidence="1 2">
    <name type="scientific">Erwinia amylovora NBRC 12687 = CFBP 1232</name>
    <dbReference type="NCBI Taxonomy" id="1219359"/>
    <lineage>
        <taxon>Bacteria</taxon>
        <taxon>Pseudomonadati</taxon>
        <taxon>Pseudomonadota</taxon>
        <taxon>Gammaproteobacteria</taxon>
        <taxon>Enterobacterales</taxon>
        <taxon>Erwiniaceae</taxon>
        <taxon>Erwinia</taxon>
    </lineage>
</organism>